<dbReference type="Gramene" id="TuG1812G0600002567.01.T01">
    <property type="protein sequence ID" value="TuG1812G0600002567.01.T01.cds455664"/>
    <property type="gene ID" value="TuG1812G0600002567.01"/>
</dbReference>
<dbReference type="InterPro" id="IPR027417">
    <property type="entry name" value="P-loop_NTPase"/>
</dbReference>
<accession>A0A8R7USW2</accession>
<dbReference type="InterPro" id="IPR045055">
    <property type="entry name" value="DNA2/NAM7-like"/>
</dbReference>
<evidence type="ECO:0000313" key="2">
    <source>
        <dbReference type="EnsemblPlants" id="TuG1812G0600002567.01.T01.cds455664"/>
    </source>
</evidence>
<organism evidence="2 3">
    <name type="scientific">Triticum urartu</name>
    <name type="common">Red wild einkorn</name>
    <name type="synonym">Crithodium urartu</name>
    <dbReference type="NCBI Taxonomy" id="4572"/>
    <lineage>
        <taxon>Eukaryota</taxon>
        <taxon>Viridiplantae</taxon>
        <taxon>Streptophyta</taxon>
        <taxon>Embryophyta</taxon>
        <taxon>Tracheophyta</taxon>
        <taxon>Spermatophyta</taxon>
        <taxon>Magnoliopsida</taxon>
        <taxon>Liliopsida</taxon>
        <taxon>Poales</taxon>
        <taxon>Poaceae</taxon>
        <taxon>BOP clade</taxon>
        <taxon>Pooideae</taxon>
        <taxon>Triticodae</taxon>
        <taxon>Triticeae</taxon>
        <taxon>Triticinae</taxon>
        <taxon>Triticum</taxon>
    </lineage>
</organism>
<feature type="domain" description="DNA2/NAM7 helicase-like C-terminal" evidence="1">
    <location>
        <begin position="3"/>
        <end position="79"/>
    </location>
</feature>
<proteinExistence type="predicted"/>
<keyword evidence="3" id="KW-1185">Reference proteome</keyword>
<reference evidence="3" key="1">
    <citation type="journal article" date="2013" name="Nature">
        <title>Draft genome of the wheat A-genome progenitor Triticum urartu.</title>
        <authorList>
            <person name="Ling H.Q."/>
            <person name="Zhao S."/>
            <person name="Liu D."/>
            <person name="Wang J."/>
            <person name="Sun H."/>
            <person name="Zhang C."/>
            <person name="Fan H."/>
            <person name="Li D."/>
            <person name="Dong L."/>
            <person name="Tao Y."/>
            <person name="Gao C."/>
            <person name="Wu H."/>
            <person name="Li Y."/>
            <person name="Cui Y."/>
            <person name="Guo X."/>
            <person name="Zheng S."/>
            <person name="Wang B."/>
            <person name="Yu K."/>
            <person name="Liang Q."/>
            <person name="Yang W."/>
            <person name="Lou X."/>
            <person name="Chen J."/>
            <person name="Feng M."/>
            <person name="Jian J."/>
            <person name="Zhang X."/>
            <person name="Luo G."/>
            <person name="Jiang Y."/>
            <person name="Liu J."/>
            <person name="Wang Z."/>
            <person name="Sha Y."/>
            <person name="Zhang B."/>
            <person name="Wu H."/>
            <person name="Tang D."/>
            <person name="Shen Q."/>
            <person name="Xue P."/>
            <person name="Zou S."/>
            <person name="Wang X."/>
            <person name="Liu X."/>
            <person name="Wang F."/>
            <person name="Yang Y."/>
            <person name="An X."/>
            <person name="Dong Z."/>
            <person name="Zhang K."/>
            <person name="Zhang X."/>
            <person name="Luo M.C."/>
            <person name="Dvorak J."/>
            <person name="Tong Y."/>
            <person name="Wang J."/>
            <person name="Yang H."/>
            <person name="Li Z."/>
            <person name="Wang D."/>
            <person name="Zhang A."/>
            <person name="Wang J."/>
        </authorList>
    </citation>
    <scope>NUCLEOTIDE SEQUENCE</scope>
    <source>
        <strain evidence="3">cv. G1812</strain>
    </source>
</reference>
<evidence type="ECO:0000313" key="3">
    <source>
        <dbReference type="Proteomes" id="UP000015106"/>
    </source>
</evidence>
<dbReference type="AlphaFoldDB" id="A0A8R7USW2"/>
<reference evidence="2" key="2">
    <citation type="submission" date="2018-03" db="EMBL/GenBank/DDBJ databases">
        <title>The Triticum urartu genome reveals the dynamic nature of wheat genome evolution.</title>
        <authorList>
            <person name="Ling H."/>
            <person name="Ma B."/>
            <person name="Shi X."/>
            <person name="Liu H."/>
            <person name="Dong L."/>
            <person name="Sun H."/>
            <person name="Cao Y."/>
            <person name="Gao Q."/>
            <person name="Zheng S."/>
            <person name="Li Y."/>
            <person name="Yu Y."/>
            <person name="Du H."/>
            <person name="Qi M."/>
            <person name="Li Y."/>
            <person name="Yu H."/>
            <person name="Cui Y."/>
            <person name="Wang N."/>
            <person name="Chen C."/>
            <person name="Wu H."/>
            <person name="Zhao Y."/>
            <person name="Zhang J."/>
            <person name="Li Y."/>
            <person name="Zhou W."/>
            <person name="Zhang B."/>
            <person name="Hu W."/>
            <person name="Eijk M."/>
            <person name="Tang J."/>
            <person name="Witsenboer H."/>
            <person name="Zhao S."/>
            <person name="Li Z."/>
            <person name="Zhang A."/>
            <person name="Wang D."/>
            <person name="Liang C."/>
        </authorList>
    </citation>
    <scope>NUCLEOTIDE SEQUENCE [LARGE SCALE GENOMIC DNA]</scope>
    <source>
        <strain evidence="2">cv. G1812</strain>
    </source>
</reference>
<reference evidence="2" key="3">
    <citation type="submission" date="2022-06" db="UniProtKB">
        <authorList>
            <consortium name="EnsemblPlants"/>
        </authorList>
    </citation>
    <scope>IDENTIFICATION</scope>
</reference>
<protein>
    <recommendedName>
        <fullName evidence="1">DNA2/NAM7 helicase-like C-terminal domain-containing protein</fullName>
    </recommendedName>
</protein>
<dbReference type="PANTHER" id="PTHR10887:SF495">
    <property type="entry name" value="HELICASE SENATAXIN ISOFORM X1-RELATED"/>
    <property type="match status" value="1"/>
</dbReference>
<dbReference type="InterPro" id="IPR041679">
    <property type="entry name" value="DNA2/NAM7-like_C"/>
</dbReference>
<dbReference type="EnsemblPlants" id="TuG1812G0600002567.01.T01">
    <property type="protein sequence ID" value="TuG1812G0600002567.01.T01.cds455664"/>
    <property type="gene ID" value="TuG1812G0600002567.01"/>
</dbReference>
<dbReference type="SUPFAM" id="SSF52540">
    <property type="entry name" value="P-loop containing nucleoside triphosphate hydrolases"/>
    <property type="match status" value="1"/>
</dbReference>
<dbReference type="Gene3D" id="3.40.50.300">
    <property type="entry name" value="P-loop containing nucleotide triphosphate hydrolases"/>
    <property type="match status" value="1"/>
</dbReference>
<sequence length="80" mass="8949">KTNAGVLYPYKAQVNVLGERLRKFKQDKFFHVVVNTFDASQGDERDIVLISMVRCNLNGDISFLDGGKGANVALTRARYV</sequence>
<dbReference type="PANTHER" id="PTHR10887">
    <property type="entry name" value="DNA2/NAM7 HELICASE FAMILY"/>
    <property type="match status" value="1"/>
</dbReference>
<evidence type="ECO:0000259" key="1">
    <source>
        <dbReference type="Pfam" id="PF13087"/>
    </source>
</evidence>
<dbReference type="Pfam" id="PF13087">
    <property type="entry name" value="AAA_12"/>
    <property type="match status" value="1"/>
</dbReference>
<name>A0A8R7USW2_TRIUA</name>
<dbReference type="Proteomes" id="UP000015106">
    <property type="component" value="Chromosome 6"/>
</dbReference>